<organism evidence="2 3">
    <name type="scientific">Dehalobacterium formicoaceticum</name>
    <dbReference type="NCBI Taxonomy" id="51515"/>
    <lineage>
        <taxon>Bacteria</taxon>
        <taxon>Bacillati</taxon>
        <taxon>Bacillota</taxon>
        <taxon>Clostridia</taxon>
        <taxon>Eubacteriales</taxon>
        <taxon>Peptococcaceae</taxon>
        <taxon>Dehalobacterium</taxon>
    </lineage>
</organism>
<evidence type="ECO:0000256" key="1">
    <source>
        <dbReference type="SAM" id="SignalP"/>
    </source>
</evidence>
<dbReference type="SUPFAM" id="SSF89550">
    <property type="entry name" value="PHP domain-like"/>
    <property type="match status" value="1"/>
</dbReference>
<keyword evidence="1" id="KW-0732">Signal</keyword>
<dbReference type="EMBL" id="JANPWE010000005">
    <property type="protein sequence ID" value="MCR6546013.1"/>
    <property type="molecule type" value="Genomic_DNA"/>
</dbReference>
<comment type="caution">
    <text evidence="2">The sequence shown here is derived from an EMBL/GenBank/DDBJ whole genome shotgun (WGS) entry which is preliminary data.</text>
</comment>
<sequence length="494" mass="54321">MKIKKTSVKVASLLMAVTFGINAISAPVFAAGSLQGTEYERSYTIVSPYENVDWEEFGQYKADFHAHSTNSDGGNLTKDMVEDHYAKGFDILAMTDHNYLTKSWDQTAKGPMDKARYDEIIAGVDRDGKGMIDIYNSNEQSRTDHINSFWADFNNNSGATMASTNETVENLGGITHINHPGRYTGGSAGGEKGIAASNNPATIQKYVDLFAAYDSCVGMEIVNKIDNESRSDRVLWDNILKEMMPEGRFVWGFSNDDTHSLNATGYSWNMMLMPSLSQEDTRTAMENGAFYAVSRVSRPDGINATLPNGDAMPGSGNTNTLYLLEQDTPSISNIEVIEEDNAIVIDGDDYDEIEWIADGVVIATGETLDLNDYENEINSYVRAQLKNDTGIAFTQPFSVTDNTEEIEISSVDNGNKQANVNFDIRSANGKGYVVCLSESGEEGTFAPYSNVNFNSKGVHIKGLKNEKEYFVCVMYAEDNTIMEKSAPVVINPGK</sequence>
<gene>
    <name evidence="2" type="ORF">NVS47_10900</name>
</gene>
<dbReference type="RefSeq" id="WP_089612140.1">
    <property type="nucleotide sequence ID" value="NZ_CP022121.1"/>
</dbReference>
<dbReference type="InterPro" id="IPR016195">
    <property type="entry name" value="Pol/histidinol_Pase-like"/>
</dbReference>
<accession>A0ABT1Y557</accession>
<feature type="chain" id="PRO_5045170221" evidence="1">
    <location>
        <begin position="31"/>
        <end position="494"/>
    </location>
</feature>
<name>A0ABT1Y557_9FIRM</name>
<evidence type="ECO:0000313" key="3">
    <source>
        <dbReference type="Proteomes" id="UP001524944"/>
    </source>
</evidence>
<reference evidence="2 3" key="1">
    <citation type="submission" date="2022-08" db="EMBL/GenBank/DDBJ databases">
        <title>Proteogenomics of the novel Dehalobacterium formicoaceticum strain EZ94 highlights a key role of methyltransferases during anaerobic dichloromethane degradation.</title>
        <authorList>
            <person name="Wasmund K."/>
        </authorList>
    </citation>
    <scope>NUCLEOTIDE SEQUENCE [LARGE SCALE GENOMIC DNA]</scope>
    <source>
        <strain evidence="2 3">EZ94</strain>
    </source>
</reference>
<keyword evidence="3" id="KW-1185">Reference proteome</keyword>
<evidence type="ECO:0000313" key="2">
    <source>
        <dbReference type="EMBL" id="MCR6546013.1"/>
    </source>
</evidence>
<protein>
    <submittedName>
        <fullName evidence="2">PHP domain-containing protein</fullName>
    </submittedName>
</protein>
<feature type="signal peptide" evidence="1">
    <location>
        <begin position="1"/>
        <end position="30"/>
    </location>
</feature>
<dbReference type="Proteomes" id="UP001524944">
    <property type="component" value="Unassembled WGS sequence"/>
</dbReference>
<proteinExistence type="predicted"/>
<dbReference type="Gene3D" id="3.20.20.140">
    <property type="entry name" value="Metal-dependent hydrolases"/>
    <property type="match status" value="1"/>
</dbReference>